<feature type="domain" description="HTH cro/C1-type" evidence="1">
    <location>
        <begin position="11"/>
        <end position="65"/>
    </location>
</feature>
<dbReference type="AlphaFoldDB" id="A0A395W617"/>
<evidence type="ECO:0000313" key="2">
    <source>
        <dbReference type="EMBL" id="RGU89313.1"/>
    </source>
</evidence>
<gene>
    <name evidence="2" type="ORF">DWW32_11915</name>
</gene>
<dbReference type="SUPFAM" id="SSF47413">
    <property type="entry name" value="lambda repressor-like DNA-binding domains"/>
    <property type="match status" value="1"/>
</dbReference>
<accession>A0A395W617</accession>
<evidence type="ECO:0000259" key="1">
    <source>
        <dbReference type="PROSITE" id="PS50943"/>
    </source>
</evidence>
<dbReference type="Pfam" id="PF01381">
    <property type="entry name" value="HTH_3"/>
    <property type="match status" value="1"/>
</dbReference>
<dbReference type="GeneID" id="66580635"/>
<organism evidence="2 3">
    <name type="scientific">Holdemanella biformis</name>
    <dbReference type="NCBI Taxonomy" id="1735"/>
    <lineage>
        <taxon>Bacteria</taxon>
        <taxon>Bacillati</taxon>
        <taxon>Bacillota</taxon>
        <taxon>Erysipelotrichia</taxon>
        <taxon>Erysipelotrichales</taxon>
        <taxon>Erysipelotrichaceae</taxon>
        <taxon>Holdemanella</taxon>
    </lineage>
</organism>
<dbReference type="Proteomes" id="UP000265489">
    <property type="component" value="Unassembled WGS sequence"/>
</dbReference>
<dbReference type="PROSITE" id="PS50943">
    <property type="entry name" value="HTH_CROC1"/>
    <property type="match status" value="1"/>
</dbReference>
<dbReference type="InterPro" id="IPR010982">
    <property type="entry name" value="Lambda_DNA-bd_dom_sf"/>
</dbReference>
<dbReference type="SMART" id="SM00530">
    <property type="entry name" value="HTH_XRE"/>
    <property type="match status" value="1"/>
</dbReference>
<dbReference type="Gene3D" id="1.10.260.40">
    <property type="entry name" value="lambda repressor-like DNA-binding domains"/>
    <property type="match status" value="1"/>
</dbReference>
<evidence type="ECO:0000313" key="3">
    <source>
        <dbReference type="Proteomes" id="UP000265489"/>
    </source>
</evidence>
<dbReference type="CDD" id="cd00093">
    <property type="entry name" value="HTH_XRE"/>
    <property type="match status" value="1"/>
</dbReference>
<dbReference type="GO" id="GO:0003677">
    <property type="term" value="F:DNA binding"/>
    <property type="evidence" value="ECO:0007669"/>
    <property type="project" value="InterPro"/>
</dbReference>
<dbReference type="RefSeq" id="WP_118325896.1">
    <property type="nucleotide sequence ID" value="NZ_QRYH01000033.1"/>
</dbReference>
<protein>
    <submittedName>
        <fullName evidence="2">Helix-turn-helix domain-containing protein</fullName>
    </submittedName>
</protein>
<dbReference type="EMBL" id="QRYQ01000032">
    <property type="protein sequence ID" value="RGU89313.1"/>
    <property type="molecule type" value="Genomic_DNA"/>
</dbReference>
<dbReference type="InterPro" id="IPR001387">
    <property type="entry name" value="Cro/C1-type_HTH"/>
</dbReference>
<reference evidence="2 3" key="1">
    <citation type="submission" date="2018-08" db="EMBL/GenBank/DDBJ databases">
        <title>A genome reference for cultivated species of the human gut microbiota.</title>
        <authorList>
            <person name="Zou Y."/>
            <person name="Xue W."/>
            <person name="Luo G."/>
        </authorList>
    </citation>
    <scope>NUCLEOTIDE SEQUENCE [LARGE SCALE GENOMIC DNA]</scope>
    <source>
        <strain evidence="2 3">AF15-20</strain>
    </source>
</reference>
<name>A0A395W617_9FIRM</name>
<proteinExistence type="predicted"/>
<sequence>MNREIKFASTVEKYMRMNGLTMKELGEKVGRGESTVSMWIANKSTPPMGIVQKLADLFGVTTDIMIYGDDSSDIALTDRERKHLEIYRLLDDKGQHTVDTVTQMEYERVKKDNK</sequence>
<comment type="caution">
    <text evidence="2">The sequence shown here is derived from an EMBL/GenBank/DDBJ whole genome shotgun (WGS) entry which is preliminary data.</text>
</comment>